<dbReference type="PANTHER" id="PTHR31147">
    <property type="entry name" value="ACYL TRANSFERASE 4"/>
    <property type="match status" value="1"/>
</dbReference>
<comment type="similarity">
    <text evidence="1">Belongs to the plant acyltransferase family.</text>
</comment>
<sequence length="444" mass="49812">MVASSFTARRTKPELVTPARATPRETKPLSDLDDSRSLRFLEPGVEFFSPIEEKKRDPVEAVRAALAEALVHYYPIAGRMRELEKGKLVVDCTGEGVVFVEADADVRLVELGEPPVPPFPCAEEFLCDVGDGWDVIGRPLFFMQVTRLKCGGFVIGSHICHNIADGFGTILFLKAIADIVRGEVEPTILPVWERELLMARIPPCINTLSEEFSRAKDDDIMWTTPTESMVCEYFTFSPSNIAALRRLVRAKITNVVTSFELLTVAMWRSRTVALGYQSSDKVRLMFTMNARGRLTKLPKGYYGNAILSPVVETTVTELCEGSFEHTIGLVQKAKHEMLEEENMQSMVDLMALLRERPPHPIDRLYISSDIKWIGQTELDFGWAKRIGGGLPAIGDKSSKIVSDHSMYKDDKGERMIVVSMLLPRTAMDIFKKDIAVYLNEKNSK</sequence>
<dbReference type="PANTHER" id="PTHR31147:SF54">
    <property type="entry name" value="OS10G0105900 PROTEIN"/>
    <property type="match status" value="1"/>
</dbReference>
<dbReference type="AlphaFoldDB" id="A0A0D9XYP2"/>
<organism evidence="3 4">
    <name type="scientific">Leersia perrieri</name>
    <dbReference type="NCBI Taxonomy" id="77586"/>
    <lineage>
        <taxon>Eukaryota</taxon>
        <taxon>Viridiplantae</taxon>
        <taxon>Streptophyta</taxon>
        <taxon>Embryophyta</taxon>
        <taxon>Tracheophyta</taxon>
        <taxon>Spermatophyta</taxon>
        <taxon>Magnoliopsida</taxon>
        <taxon>Liliopsida</taxon>
        <taxon>Poales</taxon>
        <taxon>Poaceae</taxon>
        <taxon>BOP clade</taxon>
        <taxon>Oryzoideae</taxon>
        <taxon>Oryzeae</taxon>
        <taxon>Oryzinae</taxon>
        <taxon>Leersia</taxon>
    </lineage>
</organism>
<accession>A0A0D9XYP2</accession>
<evidence type="ECO:0000313" key="4">
    <source>
        <dbReference type="Proteomes" id="UP000032180"/>
    </source>
</evidence>
<dbReference type="InterPro" id="IPR050898">
    <property type="entry name" value="Plant_acyltransferase"/>
</dbReference>
<proteinExistence type="inferred from homology"/>
<dbReference type="HOGENOM" id="CLU_014546_2_2_1"/>
<dbReference type="InterPro" id="IPR023213">
    <property type="entry name" value="CAT-like_dom_sf"/>
</dbReference>
<reference evidence="3 4" key="1">
    <citation type="submission" date="2012-08" db="EMBL/GenBank/DDBJ databases">
        <title>Oryza genome evolution.</title>
        <authorList>
            <person name="Wing R.A."/>
        </authorList>
    </citation>
    <scope>NUCLEOTIDE SEQUENCE</scope>
</reference>
<dbReference type="Gramene" id="LPERR12G08000.1">
    <property type="protein sequence ID" value="LPERR12G08000.1"/>
    <property type="gene ID" value="LPERR12G08000"/>
</dbReference>
<name>A0A0D9XYP2_9ORYZ</name>
<dbReference type="Gene3D" id="3.30.559.10">
    <property type="entry name" value="Chloramphenicol acetyltransferase-like domain"/>
    <property type="match status" value="2"/>
</dbReference>
<dbReference type="Proteomes" id="UP000032180">
    <property type="component" value="Chromosome 12"/>
</dbReference>
<dbReference type="Pfam" id="PF02458">
    <property type="entry name" value="Transferase"/>
    <property type="match status" value="1"/>
</dbReference>
<dbReference type="GO" id="GO:0050734">
    <property type="term" value="F:hydroxycinnamoyltransferase activity"/>
    <property type="evidence" value="ECO:0007669"/>
    <property type="project" value="UniProtKB-ARBA"/>
</dbReference>
<feature type="region of interest" description="Disordered" evidence="2">
    <location>
        <begin position="1"/>
        <end position="32"/>
    </location>
</feature>
<protein>
    <submittedName>
        <fullName evidence="3">Uncharacterized protein</fullName>
    </submittedName>
</protein>
<evidence type="ECO:0000313" key="3">
    <source>
        <dbReference type="EnsemblPlants" id="LPERR12G08000.1"/>
    </source>
</evidence>
<dbReference type="STRING" id="77586.A0A0D9XYP2"/>
<reference evidence="4" key="2">
    <citation type="submission" date="2013-12" db="EMBL/GenBank/DDBJ databases">
        <authorList>
            <person name="Yu Y."/>
            <person name="Lee S."/>
            <person name="de Baynast K."/>
            <person name="Wissotski M."/>
            <person name="Liu L."/>
            <person name="Talag J."/>
            <person name="Goicoechea J."/>
            <person name="Angelova A."/>
            <person name="Jetty R."/>
            <person name="Kudrna D."/>
            <person name="Golser W."/>
            <person name="Rivera L."/>
            <person name="Zhang J."/>
            <person name="Wing R."/>
        </authorList>
    </citation>
    <scope>NUCLEOTIDE SEQUENCE</scope>
</reference>
<dbReference type="EnsemblPlants" id="LPERR12G08000.1">
    <property type="protein sequence ID" value="LPERR12G08000.1"/>
    <property type="gene ID" value="LPERR12G08000"/>
</dbReference>
<feature type="compositionally biased region" description="Basic and acidic residues" evidence="2">
    <location>
        <begin position="22"/>
        <end position="32"/>
    </location>
</feature>
<reference evidence="3" key="3">
    <citation type="submission" date="2015-04" db="UniProtKB">
        <authorList>
            <consortium name="EnsemblPlants"/>
        </authorList>
    </citation>
    <scope>IDENTIFICATION</scope>
</reference>
<dbReference type="eggNOG" id="ENOG502QUSI">
    <property type="taxonomic scope" value="Eukaryota"/>
</dbReference>
<evidence type="ECO:0000256" key="1">
    <source>
        <dbReference type="ARBA" id="ARBA00009861"/>
    </source>
</evidence>
<keyword evidence="4" id="KW-1185">Reference proteome</keyword>
<evidence type="ECO:0000256" key="2">
    <source>
        <dbReference type="SAM" id="MobiDB-lite"/>
    </source>
</evidence>